<proteinExistence type="predicted"/>
<keyword evidence="2" id="KW-1185">Reference proteome</keyword>
<reference evidence="1 2" key="1">
    <citation type="submission" date="2020-07" db="EMBL/GenBank/DDBJ databases">
        <title>Bradyrhizobium diversity isolated from nodules of indigenous legumes of Western Australia.</title>
        <authorList>
            <person name="Klepa M.S."/>
        </authorList>
    </citation>
    <scope>NUCLEOTIDE SEQUENCE [LARGE SCALE GENOMIC DNA]</scope>
    <source>
        <strain evidence="1 2">CNPSo 4019</strain>
    </source>
</reference>
<dbReference type="RefSeq" id="WP_197967779.1">
    <property type="nucleotide sequence ID" value="NZ_JACEGD010000022.1"/>
</dbReference>
<name>A0ABS0P7V6_9BRAD</name>
<gene>
    <name evidence="1" type="ORF">H1B27_24295</name>
</gene>
<dbReference type="EMBL" id="JACEGD010000022">
    <property type="protein sequence ID" value="MBH5389382.1"/>
    <property type="molecule type" value="Genomic_DNA"/>
</dbReference>
<organism evidence="1 2">
    <name type="scientific">Bradyrhizobium diversitatis</name>
    <dbReference type="NCBI Taxonomy" id="2755406"/>
    <lineage>
        <taxon>Bacteria</taxon>
        <taxon>Pseudomonadati</taxon>
        <taxon>Pseudomonadota</taxon>
        <taxon>Alphaproteobacteria</taxon>
        <taxon>Hyphomicrobiales</taxon>
        <taxon>Nitrobacteraceae</taxon>
        <taxon>Bradyrhizobium</taxon>
    </lineage>
</organism>
<accession>A0ABS0P7V6</accession>
<comment type="caution">
    <text evidence="1">The sequence shown here is derived from an EMBL/GenBank/DDBJ whole genome shotgun (WGS) entry which is preliminary data.</text>
</comment>
<evidence type="ECO:0000313" key="2">
    <source>
        <dbReference type="Proteomes" id="UP001194539"/>
    </source>
</evidence>
<sequence length="91" mass="9834">MPLLIASSAGRLFCSLGKKIHLSVPVATPLLADPTLADHQAPEHQTVFVPLSPLGSSQPFKATVRSRQDRTLAGACDKTKTYTSDEIMIWC</sequence>
<dbReference type="Proteomes" id="UP001194539">
    <property type="component" value="Unassembled WGS sequence"/>
</dbReference>
<evidence type="ECO:0000313" key="1">
    <source>
        <dbReference type="EMBL" id="MBH5389382.1"/>
    </source>
</evidence>
<protein>
    <submittedName>
        <fullName evidence="1">Uncharacterized protein</fullName>
    </submittedName>
</protein>